<accession>A0A9Q1I1V0</accession>
<comment type="caution">
    <text evidence="3">The sequence shown here is derived from an EMBL/GenBank/DDBJ whole genome shotgun (WGS) entry which is preliminary data.</text>
</comment>
<dbReference type="AlphaFoldDB" id="A0A9Q1I1V0"/>
<feature type="compositionally biased region" description="Low complexity" evidence="1">
    <location>
        <begin position="571"/>
        <end position="590"/>
    </location>
</feature>
<feature type="region of interest" description="Disordered" evidence="1">
    <location>
        <begin position="559"/>
        <end position="626"/>
    </location>
</feature>
<dbReference type="EMBL" id="JAFJMO010000005">
    <property type="protein sequence ID" value="KAJ8275662.1"/>
    <property type="molecule type" value="Genomic_DNA"/>
</dbReference>
<feature type="domain" description="GLTSCR protein conserved" evidence="2">
    <location>
        <begin position="427"/>
        <end position="527"/>
    </location>
</feature>
<evidence type="ECO:0000313" key="3">
    <source>
        <dbReference type="EMBL" id="KAJ8275662.1"/>
    </source>
</evidence>
<evidence type="ECO:0000313" key="4">
    <source>
        <dbReference type="Proteomes" id="UP001152803"/>
    </source>
</evidence>
<feature type="region of interest" description="Disordered" evidence="1">
    <location>
        <begin position="647"/>
        <end position="1021"/>
    </location>
</feature>
<dbReference type="PANTHER" id="PTHR15572">
    <property type="entry name" value="GLIOMA TUMOR SUPPRESSOR CANDIDATE REGION GENE 1"/>
    <property type="match status" value="1"/>
</dbReference>
<evidence type="ECO:0000256" key="1">
    <source>
        <dbReference type="SAM" id="MobiDB-lite"/>
    </source>
</evidence>
<feature type="compositionally biased region" description="Polar residues" evidence="1">
    <location>
        <begin position="960"/>
        <end position="972"/>
    </location>
</feature>
<dbReference type="PANTHER" id="PTHR15572:SF1">
    <property type="entry name" value="BRD4-INTERACTING CHROMATIN-REMODELING COMPLEX-ASSOCIATED PROTEIN"/>
    <property type="match status" value="1"/>
</dbReference>
<dbReference type="InterPro" id="IPR015671">
    <property type="entry name" value="GSCR1_dom"/>
</dbReference>
<sequence length="1021" mass="105996">MPVSLAQTQTQTHPVTGTAQTVIQGMPVQNSLAMLGQVEGLGPTVSLQPPLVGGVPVSGSVAPAPPGQCQPGEGTAVLGNAGDQAAHPPPSILTVQTATSVSVPTASLSSSSPSSSCSSSSSAGGPVAAHSPGKLLLPQGSGMILSHESLQMFLQQEQQQRRTESVSPPSGCAPASVIVSGNAAPSAEAWPGQTSGHPVGPTNEAAAVYQAPPVQFQFAAPPGGAKQPLPLLSLTPEQQHTLQLVSAQLQTLSAITQPSPQQKLLMDRLHQIQHTIILQAKQQAQSQFSPQQDPPVAQPVTSSVSASTSLLHQTSVLVKTPATVSSEVKVFPGAPVAAAHPSIKSGLAPVTLLQSVQVKQGVISSAPALPVAKAGMQVLATGLSQTSALQPPAPTPSAHAQTTTLTMPFSMKPSKEARMLEQLRKQQGSVLHPDYSSPFRSYGDTLQRLIPYHLYQGTASSLQDYCRVDEEFESVSSQLLKRTQAMLDKYRLLLFEESKQRLGPSAELVMIDRMFIQEEKSALSQDRVLAKERPDEYAALQNASGSAQCPSSEEPVDMKPLVIKHGGGGASVSWSTSSTPIPSTRQASAAPAPPLSSAPAARRGGDDDEDALPQRSGRPPMKTYEARRRIGLKLKIKQEAGLSMVVHNTALDPVHSQPQPQPQPPPPQPQLRSPPRSAAPTATVVRTPPRPSSVVAAAPAAAPAPAPAPAVPAQSSAAPSSSSSTSVSSSSSSSSSATSTSTSAQMNGTVEHHEAGGAKRTPVVSTPPPTTCRLPLRKTYRANISPPVRPGVVGGGGGTVNPPVPRAPVPLRLSPTPSSPPGQTVIASVKVENRGGKAHPHAQALTNPNPPNASGVPQGSPPGLIQELAEVEEAFYRGILKNRHRPRDEEEPPEEREEGAGPKRAGKNRERSSRAPPSPAGSSSSWDSLLPAKRHKSDSPDVDNASFSSGSPPPDDSLNEHLQSAIDSILNLQQGPLPAGARAPGPHGQRQAAGPYRPAAPSGDFSARGQNGKLVSRTHNR</sequence>
<organism evidence="3 4">
    <name type="scientific">Conger conger</name>
    <name type="common">Conger eel</name>
    <name type="synonym">Muraena conger</name>
    <dbReference type="NCBI Taxonomy" id="82655"/>
    <lineage>
        <taxon>Eukaryota</taxon>
        <taxon>Metazoa</taxon>
        <taxon>Chordata</taxon>
        <taxon>Craniata</taxon>
        <taxon>Vertebrata</taxon>
        <taxon>Euteleostomi</taxon>
        <taxon>Actinopterygii</taxon>
        <taxon>Neopterygii</taxon>
        <taxon>Teleostei</taxon>
        <taxon>Anguilliformes</taxon>
        <taxon>Congridae</taxon>
        <taxon>Conger</taxon>
    </lineage>
</organism>
<feature type="region of interest" description="Disordered" evidence="1">
    <location>
        <begin position="105"/>
        <end position="140"/>
    </location>
</feature>
<dbReference type="GO" id="GO:0016514">
    <property type="term" value="C:SWI/SNF complex"/>
    <property type="evidence" value="ECO:0007669"/>
    <property type="project" value="TreeGrafter"/>
</dbReference>
<dbReference type="GO" id="GO:0045893">
    <property type="term" value="P:positive regulation of DNA-templated transcription"/>
    <property type="evidence" value="ECO:0007669"/>
    <property type="project" value="TreeGrafter"/>
</dbReference>
<gene>
    <name evidence="3" type="ORF">COCON_G00074140</name>
</gene>
<dbReference type="OrthoDB" id="2556847at2759"/>
<feature type="compositionally biased region" description="Pro residues" evidence="1">
    <location>
        <begin position="659"/>
        <end position="669"/>
    </location>
</feature>
<dbReference type="InterPro" id="IPR052438">
    <property type="entry name" value="Chromatin_remod/trans_coact"/>
</dbReference>
<dbReference type="Proteomes" id="UP001152803">
    <property type="component" value="Unassembled WGS sequence"/>
</dbReference>
<dbReference type="Pfam" id="PF15249">
    <property type="entry name" value="GLTSCR1"/>
    <property type="match status" value="1"/>
</dbReference>
<feature type="compositionally biased region" description="Low complexity" evidence="1">
    <location>
        <begin position="711"/>
        <end position="744"/>
    </location>
</feature>
<feature type="compositionally biased region" description="Low complexity" evidence="1">
    <location>
        <begin position="676"/>
        <end position="701"/>
    </location>
</feature>
<feature type="region of interest" description="Disordered" evidence="1">
    <location>
        <begin position="154"/>
        <end position="177"/>
    </location>
</feature>
<reference evidence="3" key="1">
    <citation type="journal article" date="2023" name="Science">
        <title>Genome structures resolve the early diversification of teleost fishes.</title>
        <authorList>
            <person name="Parey E."/>
            <person name="Louis A."/>
            <person name="Montfort J."/>
            <person name="Bouchez O."/>
            <person name="Roques C."/>
            <person name="Iampietro C."/>
            <person name="Lluch J."/>
            <person name="Castinel A."/>
            <person name="Donnadieu C."/>
            <person name="Desvignes T."/>
            <person name="Floi Bucao C."/>
            <person name="Jouanno E."/>
            <person name="Wen M."/>
            <person name="Mejri S."/>
            <person name="Dirks R."/>
            <person name="Jansen H."/>
            <person name="Henkel C."/>
            <person name="Chen W.J."/>
            <person name="Zahm M."/>
            <person name="Cabau C."/>
            <person name="Klopp C."/>
            <person name="Thompson A.W."/>
            <person name="Robinson-Rechavi M."/>
            <person name="Braasch I."/>
            <person name="Lecointre G."/>
            <person name="Bobe J."/>
            <person name="Postlethwait J.H."/>
            <person name="Berthelot C."/>
            <person name="Roest Crollius H."/>
            <person name="Guiguen Y."/>
        </authorList>
    </citation>
    <scope>NUCLEOTIDE SEQUENCE</scope>
    <source>
        <strain evidence="3">Concon-B</strain>
    </source>
</reference>
<keyword evidence="4" id="KW-1185">Reference proteome</keyword>
<feature type="compositionally biased region" description="Low complexity" evidence="1">
    <location>
        <begin position="105"/>
        <end position="133"/>
    </location>
</feature>
<protein>
    <recommendedName>
        <fullName evidence="2">GLTSCR protein conserved domain-containing protein</fullName>
    </recommendedName>
</protein>
<feature type="region of interest" description="Disordered" evidence="1">
    <location>
        <begin position="58"/>
        <end position="90"/>
    </location>
</feature>
<evidence type="ECO:0000259" key="2">
    <source>
        <dbReference type="Pfam" id="PF15249"/>
    </source>
</evidence>
<feature type="compositionally biased region" description="Low complexity" evidence="1">
    <location>
        <begin position="973"/>
        <end position="989"/>
    </location>
</feature>
<proteinExistence type="predicted"/>
<name>A0A9Q1I1V0_CONCO</name>